<dbReference type="InterPro" id="IPR003661">
    <property type="entry name" value="HisK_dim/P_dom"/>
</dbReference>
<keyword evidence="6" id="KW-0418">Kinase</keyword>
<dbReference type="InterPro" id="IPR011006">
    <property type="entry name" value="CheY-like_superfamily"/>
</dbReference>
<keyword evidence="3" id="KW-0472">Membrane</keyword>
<dbReference type="PRINTS" id="PR00344">
    <property type="entry name" value="BCTRLSENSOR"/>
</dbReference>
<feature type="domain" description="Response regulatory" evidence="5">
    <location>
        <begin position="626"/>
        <end position="763"/>
    </location>
</feature>
<dbReference type="InterPro" id="IPR036890">
    <property type="entry name" value="HATPase_C_sf"/>
</dbReference>
<feature type="transmembrane region" description="Helical" evidence="3">
    <location>
        <begin position="161"/>
        <end position="179"/>
    </location>
</feature>
<dbReference type="FunFam" id="3.30.565.10:FF:000010">
    <property type="entry name" value="Sensor histidine kinase RcsC"/>
    <property type="match status" value="1"/>
</dbReference>
<dbReference type="EMBL" id="CCKQ01011980">
    <property type="protein sequence ID" value="CDW83581.1"/>
    <property type="molecule type" value="Genomic_DNA"/>
</dbReference>
<dbReference type="InParanoid" id="A0A078ANS2"/>
<dbReference type="PANTHER" id="PTHR43719">
    <property type="entry name" value="TWO-COMPONENT HISTIDINE KINASE"/>
    <property type="match status" value="1"/>
</dbReference>
<evidence type="ECO:0000256" key="1">
    <source>
        <dbReference type="ARBA" id="ARBA00022553"/>
    </source>
</evidence>
<dbReference type="CDD" id="cd00082">
    <property type="entry name" value="HisKA"/>
    <property type="match status" value="1"/>
</dbReference>
<feature type="domain" description="Histidine kinase" evidence="4">
    <location>
        <begin position="326"/>
        <end position="544"/>
    </location>
</feature>
<dbReference type="PROSITE" id="PS50110">
    <property type="entry name" value="RESPONSE_REGULATORY"/>
    <property type="match status" value="1"/>
</dbReference>
<dbReference type="CDD" id="cd17546">
    <property type="entry name" value="REC_hyHK_CKI1_RcsC-like"/>
    <property type="match status" value="1"/>
</dbReference>
<dbReference type="Gene3D" id="1.10.287.130">
    <property type="match status" value="1"/>
</dbReference>
<dbReference type="InterPro" id="IPR036097">
    <property type="entry name" value="HisK_dim/P_sf"/>
</dbReference>
<keyword evidence="3" id="KW-0812">Transmembrane</keyword>
<feature type="transmembrane region" description="Helical" evidence="3">
    <location>
        <begin position="26"/>
        <end position="50"/>
    </location>
</feature>
<dbReference type="InterPro" id="IPR003594">
    <property type="entry name" value="HATPase_dom"/>
</dbReference>
<feature type="transmembrane region" description="Helical" evidence="3">
    <location>
        <begin position="83"/>
        <end position="105"/>
    </location>
</feature>
<dbReference type="InterPro" id="IPR050956">
    <property type="entry name" value="2C_system_His_kinase"/>
</dbReference>
<dbReference type="SMART" id="SM00448">
    <property type="entry name" value="REC"/>
    <property type="match status" value="1"/>
</dbReference>
<dbReference type="InterPro" id="IPR001789">
    <property type="entry name" value="Sig_transdc_resp-reg_receiver"/>
</dbReference>
<keyword evidence="7" id="KW-1185">Reference proteome</keyword>
<evidence type="ECO:0000256" key="3">
    <source>
        <dbReference type="SAM" id="Phobius"/>
    </source>
</evidence>
<dbReference type="SUPFAM" id="SSF52172">
    <property type="entry name" value="CheY-like"/>
    <property type="match status" value="1"/>
</dbReference>
<accession>A0A078ANS2</accession>
<evidence type="ECO:0000313" key="7">
    <source>
        <dbReference type="Proteomes" id="UP000039865"/>
    </source>
</evidence>
<gene>
    <name evidence="6" type="primary">Contig16666.g17751</name>
    <name evidence="6" type="ORF">STYLEM_12629</name>
</gene>
<dbReference type="Gene3D" id="3.30.565.10">
    <property type="entry name" value="Histidine kinase-like ATPase, C-terminal domain"/>
    <property type="match status" value="1"/>
</dbReference>
<dbReference type="Pfam" id="PF00072">
    <property type="entry name" value="Response_reg"/>
    <property type="match status" value="1"/>
</dbReference>
<dbReference type="AlphaFoldDB" id="A0A078ANS2"/>
<feature type="modified residue" description="4-aspartylphosphate" evidence="2">
    <location>
        <position position="692"/>
    </location>
</feature>
<sequence>MNSKITLKIKDPIVRANYLLKRSREILFLSLLVFLIRIVMFAGVIIASFIKQRPSTPNVFIIASAGLLWHIILMILTYRFPRIFTLIHAPLLAISYFFTCLTQFYSPNSYVAVIQSTIGLEFFLISGLVLSFCWYITSIALLLNLIFGLVILVVKYDIDDVGTIGQYLMTTFFIIYACYENNQVVQGNKELNKLLSIKDDQDNSVITQRLTEQIFQPYNNYIEGLGDSEQDSGLQINSIRLNIHEALQRNDPNEFFQIKTKYNFEDGRSHSSQEQPQYSEIFTLKQQELQFQSKPFMLILFNRITSFIKYEKLKMENNFYEMITATVSHDMRTPINAIMGIIESLDPFISKQEGKKLLQIVDNSSKILLFLVNDILDFFQIKNGKFKINYDKVKIRKPIQELIDMFQLVSHEKKVEILCEFDENVPEQLLVDEQRLRQILINLISNSLKFTLQGSIKILSKYEQSQKTLFVTVKDTGIGVNDEDEIKLFKLFGKLESSQALNTKGIGLGLNICSKIVEACGGEIHLDHEYKEGASFQFSILAYENENDLPKNQSRKKEVLKDQLSSYQSEGLDENELPVKFNSIMLSLNDYSDDKIDFDQYLGSIHSVRNLNTEPELSCPCRNRPQILIVDDNVFNIITLQTILEMNFKQKVEKATNGKEGVDKVMERIELDRQEPCHCDKNNHNFKIIFMDCNMPIMDGFQATQEIRQFEKQNNIVQTSYIVALTAYSTDMFSQKCKESGMDNFMTKPISVDTIQKILSRTVFK</sequence>
<dbReference type="OrthoDB" id="60033at2759"/>
<dbReference type="Gene3D" id="3.40.50.2300">
    <property type="match status" value="1"/>
</dbReference>
<dbReference type="SUPFAM" id="SSF47384">
    <property type="entry name" value="Homodimeric domain of signal transducing histidine kinase"/>
    <property type="match status" value="1"/>
</dbReference>
<evidence type="ECO:0000259" key="5">
    <source>
        <dbReference type="PROSITE" id="PS50110"/>
    </source>
</evidence>
<dbReference type="Proteomes" id="UP000039865">
    <property type="component" value="Unassembled WGS sequence"/>
</dbReference>
<organism evidence="6 7">
    <name type="scientific">Stylonychia lemnae</name>
    <name type="common">Ciliate</name>
    <dbReference type="NCBI Taxonomy" id="5949"/>
    <lineage>
        <taxon>Eukaryota</taxon>
        <taxon>Sar</taxon>
        <taxon>Alveolata</taxon>
        <taxon>Ciliophora</taxon>
        <taxon>Intramacronucleata</taxon>
        <taxon>Spirotrichea</taxon>
        <taxon>Stichotrichia</taxon>
        <taxon>Sporadotrichida</taxon>
        <taxon>Oxytrichidae</taxon>
        <taxon>Stylonychinae</taxon>
        <taxon>Stylonychia</taxon>
    </lineage>
</organism>
<proteinExistence type="predicted"/>
<dbReference type="SMART" id="SM00387">
    <property type="entry name" value="HATPase_c"/>
    <property type="match status" value="1"/>
</dbReference>
<evidence type="ECO:0000313" key="6">
    <source>
        <dbReference type="EMBL" id="CDW83581.1"/>
    </source>
</evidence>
<feature type="transmembrane region" description="Helical" evidence="3">
    <location>
        <begin position="56"/>
        <end position="76"/>
    </location>
</feature>
<dbReference type="SMART" id="SM00388">
    <property type="entry name" value="HisKA"/>
    <property type="match status" value="1"/>
</dbReference>
<dbReference type="Pfam" id="PF00512">
    <property type="entry name" value="HisKA"/>
    <property type="match status" value="1"/>
</dbReference>
<evidence type="ECO:0000256" key="2">
    <source>
        <dbReference type="PROSITE-ProRule" id="PRU00169"/>
    </source>
</evidence>
<keyword evidence="6" id="KW-0808">Transferase</keyword>
<reference evidence="6 7" key="1">
    <citation type="submission" date="2014-06" db="EMBL/GenBank/DDBJ databases">
        <authorList>
            <person name="Swart Estienne"/>
        </authorList>
    </citation>
    <scope>NUCLEOTIDE SEQUENCE [LARGE SCALE GENOMIC DNA]</scope>
    <source>
        <strain evidence="6 7">130c</strain>
    </source>
</reference>
<protein>
    <submittedName>
        <fullName evidence="6">Multi-sensor hybrid histidine kinase</fullName>
    </submittedName>
</protein>
<dbReference type="InterPro" id="IPR005467">
    <property type="entry name" value="His_kinase_dom"/>
</dbReference>
<keyword evidence="3" id="KW-1133">Transmembrane helix</keyword>
<dbReference type="PROSITE" id="PS50109">
    <property type="entry name" value="HIS_KIN"/>
    <property type="match status" value="1"/>
</dbReference>
<dbReference type="InterPro" id="IPR004358">
    <property type="entry name" value="Sig_transdc_His_kin-like_C"/>
</dbReference>
<dbReference type="SUPFAM" id="SSF55874">
    <property type="entry name" value="ATPase domain of HSP90 chaperone/DNA topoisomerase II/histidine kinase"/>
    <property type="match status" value="1"/>
</dbReference>
<dbReference type="GO" id="GO:0000155">
    <property type="term" value="F:phosphorelay sensor kinase activity"/>
    <property type="evidence" value="ECO:0007669"/>
    <property type="project" value="InterPro"/>
</dbReference>
<dbReference type="PANTHER" id="PTHR43719:SF28">
    <property type="entry name" value="PEROXIDE STRESS-ACTIVATED HISTIDINE KINASE MAK1-RELATED"/>
    <property type="match status" value="1"/>
</dbReference>
<evidence type="ECO:0000259" key="4">
    <source>
        <dbReference type="PROSITE" id="PS50109"/>
    </source>
</evidence>
<dbReference type="Pfam" id="PF02518">
    <property type="entry name" value="HATPase_c"/>
    <property type="match status" value="1"/>
</dbReference>
<name>A0A078ANS2_STYLE</name>
<keyword evidence="1 2" id="KW-0597">Phosphoprotein</keyword>
<feature type="transmembrane region" description="Helical" evidence="3">
    <location>
        <begin position="125"/>
        <end position="154"/>
    </location>
</feature>